<evidence type="ECO:0000313" key="1">
    <source>
        <dbReference type="EMBL" id="GHO93510.1"/>
    </source>
</evidence>
<accession>A0A8J3IMR6</accession>
<protein>
    <recommendedName>
        <fullName evidence="3">DUF2795 domain-containing protein</fullName>
    </recommendedName>
</protein>
<evidence type="ECO:0000313" key="2">
    <source>
        <dbReference type="Proteomes" id="UP000597444"/>
    </source>
</evidence>
<dbReference type="Proteomes" id="UP000597444">
    <property type="component" value="Unassembled WGS sequence"/>
</dbReference>
<sequence>MNIDLGVLNPVLNQIQFPISKDNLIKSVEQQKGVSSQVVDVLQQRLPDKTFNSLQDIQKELGGLGGNLGNIKLP</sequence>
<comment type="caution">
    <text evidence="1">The sequence shown here is derived from an EMBL/GenBank/DDBJ whole genome shotgun (WGS) entry which is preliminary data.</text>
</comment>
<dbReference type="Pfam" id="PF11387">
    <property type="entry name" value="DUF2795"/>
    <property type="match status" value="1"/>
</dbReference>
<reference evidence="1" key="1">
    <citation type="submission" date="2020-10" db="EMBL/GenBank/DDBJ databases">
        <title>Taxonomic study of unclassified bacteria belonging to the class Ktedonobacteria.</title>
        <authorList>
            <person name="Yabe S."/>
            <person name="Wang C.M."/>
            <person name="Zheng Y."/>
            <person name="Sakai Y."/>
            <person name="Cavaletti L."/>
            <person name="Monciardini P."/>
            <person name="Donadio S."/>
        </authorList>
    </citation>
    <scope>NUCLEOTIDE SEQUENCE</scope>
    <source>
        <strain evidence="1">ID150040</strain>
    </source>
</reference>
<dbReference type="AlphaFoldDB" id="A0A8J3IMR6"/>
<proteinExistence type="predicted"/>
<keyword evidence="2" id="KW-1185">Reference proteome</keyword>
<dbReference type="InterPro" id="IPR021527">
    <property type="entry name" value="DUF2795"/>
</dbReference>
<organism evidence="1 2">
    <name type="scientific">Reticulibacter mediterranei</name>
    <dbReference type="NCBI Taxonomy" id="2778369"/>
    <lineage>
        <taxon>Bacteria</taxon>
        <taxon>Bacillati</taxon>
        <taxon>Chloroflexota</taxon>
        <taxon>Ktedonobacteria</taxon>
        <taxon>Ktedonobacterales</taxon>
        <taxon>Reticulibacteraceae</taxon>
        <taxon>Reticulibacter</taxon>
    </lineage>
</organism>
<dbReference type="EMBL" id="BNJK01000001">
    <property type="protein sequence ID" value="GHO93510.1"/>
    <property type="molecule type" value="Genomic_DNA"/>
</dbReference>
<name>A0A8J3IMR6_9CHLR</name>
<gene>
    <name evidence="1" type="ORF">KSF_035580</name>
</gene>
<evidence type="ECO:0008006" key="3">
    <source>
        <dbReference type="Google" id="ProtNLM"/>
    </source>
</evidence>
<dbReference type="RefSeq" id="WP_220204290.1">
    <property type="nucleotide sequence ID" value="NZ_BNJK01000001.1"/>
</dbReference>